<dbReference type="PROSITE" id="PS50994">
    <property type="entry name" value="INTEGRASE"/>
    <property type="match status" value="1"/>
</dbReference>
<dbReference type="InterPro" id="IPR013103">
    <property type="entry name" value="RVT_2"/>
</dbReference>
<dbReference type="Gene3D" id="3.30.420.10">
    <property type="entry name" value="Ribonuclease H-like superfamily/Ribonuclease H"/>
    <property type="match status" value="1"/>
</dbReference>
<comment type="caution">
    <text evidence="4">The sequence shown here is derived from an EMBL/GenBank/DDBJ whole genome shotgun (WGS) entry which is preliminary data.</text>
</comment>
<keyword evidence="5" id="KW-1185">Reference proteome</keyword>
<dbReference type="InterPro" id="IPR050951">
    <property type="entry name" value="Retrovirus_Pol_polyprotein"/>
</dbReference>
<evidence type="ECO:0000259" key="3">
    <source>
        <dbReference type="PROSITE" id="PS50994"/>
    </source>
</evidence>
<feature type="region of interest" description="Disordered" evidence="2">
    <location>
        <begin position="1"/>
        <end position="30"/>
    </location>
</feature>
<feature type="compositionally biased region" description="Basic and acidic residues" evidence="2">
    <location>
        <begin position="223"/>
        <end position="233"/>
    </location>
</feature>
<dbReference type="PANTHER" id="PTHR37984:SF5">
    <property type="entry name" value="PROTEIN NYNRIN-LIKE"/>
    <property type="match status" value="1"/>
</dbReference>
<dbReference type="InParanoid" id="A0A1E1KN20"/>
<feature type="region of interest" description="Disordered" evidence="2">
    <location>
        <begin position="178"/>
        <end position="295"/>
    </location>
</feature>
<feature type="compositionally biased region" description="Gly residues" evidence="2">
    <location>
        <begin position="244"/>
        <end position="279"/>
    </location>
</feature>
<dbReference type="InterPro" id="IPR036397">
    <property type="entry name" value="RNaseH_sf"/>
</dbReference>
<protein>
    <recommendedName>
        <fullName evidence="3">Integrase catalytic domain-containing protein</fullName>
    </recommendedName>
</protein>
<dbReference type="EMBL" id="FJUW01000016">
    <property type="protein sequence ID" value="CZS99416.1"/>
    <property type="molecule type" value="Genomic_DNA"/>
</dbReference>
<reference evidence="5" key="1">
    <citation type="submission" date="2016-03" db="EMBL/GenBank/DDBJ databases">
        <authorList>
            <person name="Ploux O."/>
        </authorList>
    </citation>
    <scope>NUCLEOTIDE SEQUENCE [LARGE SCALE GENOMIC DNA]</scope>
    <source>
        <strain evidence="5">UK7</strain>
    </source>
</reference>
<keyword evidence="1" id="KW-0694">RNA-binding</keyword>
<evidence type="ECO:0000256" key="2">
    <source>
        <dbReference type="SAM" id="MobiDB-lite"/>
    </source>
</evidence>
<organism evidence="4 5">
    <name type="scientific">Rhynchosporium graminicola</name>
    <dbReference type="NCBI Taxonomy" id="2792576"/>
    <lineage>
        <taxon>Eukaryota</taxon>
        <taxon>Fungi</taxon>
        <taxon>Dikarya</taxon>
        <taxon>Ascomycota</taxon>
        <taxon>Pezizomycotina</taxon>
        <taxon>Leotiomycetes</taxon>
        <taxon>Helotiales</taxon>
        <taxon>Ploettnerulaceae</taxon>
        <taxon>Rhynchosporium</taxon>
    </lineage>
</organism>
<feature type="domain" description="Integrase catalytic" evidence="3">
    <location>
        <begin position="859"/>
        <end position="1037"/>
    </location>
</feature>
<dbReference type="SUPFAM" id="SSF53098">
    <property type="entry name" value="Ribonuclease H-like"/>
    <property type="match status" value="1"/>
</dbReference>
<accession>A0A1E1KN20</accession>
<feature type="compositionally biased region" description="Basic and acidic residues" evidence="2">
    <location>
        <begin position="280"/>
        <end position="295"/>
    </location>
</feature>
<gene>
    <name evidence="4" type="ORF">RCO7_11735</name>
</gene>
<proteinExistence type="predicted"/>
<dbReference type="Proteomes" id="UP000178129">
    <property type="component" value="Unassembled WGS sequence"/>
</dbReference>
<sequence>MVRDNNTPEVSAFDTPANSGKDPPDPETIRKQGEGLIRQIKSSDYVDRPLHSLFKEIYEGWTVDSFKSVKKSSNDDLIFTLRTKGVFIEEGDEPAQELYKLLYTPWDTIRSSWTLKELESMAGEKILSARLQYMVLNPPVLEKQISAQQQRDEREKEMINDIAAQQDELEYERSKKEFHRLRQRRRTTLGLPPVSEFDFDEEHYEPPQQDRDSTEEVQQYKETSSDQNREEQRHHRKRTPKNAGSGGGGARGGGSYQGGEGSQGGGGGGGGDGYQGARGGEGEYHDTVRKEKEKSYGKEIASFSRMFPEEMKFKGDGDSFSSKVRIFYDACLRAEIPPEEYSKAFPLMLKGAALQHYYYGLNSIPGTSLIIKFDTILKNMMDQFESEEFSRSSLTTWNLLTLESIKEKNPGKTTSECFDILSTQIRELRHSIPFELRHEKFVINKVITACQSSEACQIALAQPTTSTEKTITSIRTSIVNYEHAHPATSTTFYTNRKFRSDSDKGQAYGEKGDSKGRFRIQGEKKMNTLDKEGNAKKCWVCNATDHMSFDHTVEEREKAKEKFKAKNSSKFKGNFGRVFEKAYRQYVAEYEGTEDEYIATAFTSCEAGSDTDYDSDAQPEALFMTSMGPVSVAAAQLMTETLANTAFKHLLDTAEEATEENLTAETMISSPRYNSSVFHGIMIDTGAAKVSTVGKGQYEAYKALYKAELLPSRGINVKFGIGKATSIGMVIVPSPIGKIQFEVMATDTPFLLCLDDMDKLRVILDNLRNVLVTPQGDIPVVRRFGHLFLLWKESLETYITECFQSNTRVLTETDLRRLHHRFGHPSVRKLEDLLQQAGHEHNSGVLKELTKLCKHCQLHGRSPGRFKFKLHDTDNIHFNYEVVIDIMQLDGRQVLHIVDQGTTFQNGGFLTNISAEHVWNRFKQVWIDTYLGPPDFIVTDAGTQFKSKEFVQSAKTEGSTVKVVPVEAHHSIGKVERYHGPLKRAYTIIRKELPHLSQDMALQMAFHAINCISGPSGIVPVLLVFGAYPRMVEMDAPSPSVSQRAAALHKAIEEIRKLRSRRQVNDALNTRNGPSSTVVRDLPLNSLVLVWREKGFWDGPWPLISTDGENCVVEIDSGPTTFRSTSIKPWYEEDIDSDEPESIIPEIILSPPPVLLPGVPSLSTTKSNRPILVPKKQPHRDRRKPIRFRDDNVEVYLNYTDELFIGFPVVEPQYAASRRKEIDGLIAAGIFELVHKDELPAGARVFNAKFIDQTKFEGTQKAYEKSRLVVQAYNDSGKNQVLTTSPTIQRVSQRLLLVYAVMHPEFKVYSRDITQAYTQSTSHLIRDFFVRPPKEILAWLHWFLRCVGPMYGVPESANHWFGTYHGHKVKKLHMVPSTFDTCLLSVSGEAGTGALGLQIDDTFFVGNKTFIDAEERELQKAGFKSNEREQLTTLHPIDFNGGHITLETDGSIRLSQQSYDKTLRIIEKEPVNLTNSRGGIRQGLTQIEQFAAQRARGSYLATVSQPEASFDVSFAAQTMNPTEKDFELLNKRILWQKLNCSKGLRYVKLDKKSLKLVVFTDGSFANLKDFHSQIGYVCVLTDKYNKANVIHWSSVCCKRVTRSVLASELYAMSEGFDMAGAIKTTIEQIMEITVLPLIMVTDSKSLYDCVVRLNTTREKRLMIDLMCLRQAYERKEISEVIWVAGPDNPADAMTKTNCNGALKELLHTNQLVIKPMEWVDRGNLDDLKPEESL</sequence>
<dbReference type="GO" id="GO:0005634">
    <property type="term" value="C:nucleus"/>
    <property type="evidence" value="ECO:0007669"/>
    <property type="project" value="UniProtKB-ARBA"/>
</dbReference>
<dbReference type="InterPro" id="IPR001584">
    <property type="entry name" value="Integrase_cat-core"/>
</dbReference>
<dbReference type="PANTHER" id="PTHR37984">
    <property type="entry name" value="PROTEIN CBG26694"/>
    <property type="match status" value="1"/>
</dbReference>
<dbReference type="InterPro" id="IPR012337">
    <property type="entry name" value="RNaseH-like_sf"/>
</dbReference>
<dbReference type="STRING" id="914237.A0A1E1KN20"/>
<evidence type="ECO:0000313" key="5">
    <source>
        <dbReference type="Proteomes" id="UP000178129"/>
    </source>
</evidence>
<evidence type="ECO:0000256" key="1">
    <source>
        <dbReference type="ARBA" id="ARBA00022884"/>
    </source>
</evidence>
<feature type="compositionally biased region" description="Basic residues" evidence="2">
    <location>
        <begin position="178"/>
        <end position="187"/>
    </location>
</feature>
<dbReference type="GO" id="GO:0003723">
    <property type="term" value="F:RNA binding"/>
    <property type="evidence" value="ECO:0007669"/>
    <property type="project" value="UniProtKB-KW"/>
</dbReference>
<evidence type="ECO:0000313" key="4">
    <source>
        <dbReference type="EMBL" id="CZS99416.1"/>
    </source>
</evidence>
<dbReference type="Pfam" id="PF07727">
    <property type="entry name" value="RVT_2"/>
    <property type="match status" value="1"/>
</dbReference>
<feature type="compositionally biased region" description="Basic and acidic residues" evidence="2">
    <location>
        <begin position="204"/>
        <end position="214"/>
    </location>
</feature>
<dbReference type="GO" id="GO:0015074">
    <property type="term" value="P:DNA integration"/>
    <property type="evidence" value="ECO:0007669"/>
    <property type="project" value="InterPro"/>
</dbReference>
<name>A0A1E1KN20_9HELO</name>